<dbReference type="Proteomes" id="UP000663859">
    <property type="component" value="Unassembled WGS sequence"/>
</dbReference>
<proteinExistence type="predicted"/>
<sequence>MRSAFPGEKLRDAHRLLAGSKTSCFKEAVLYEAVNRQHKSLDQRRLYPIASGRLEGFFPCSRQPLRTFPRRGHGG</sequence>
<name>A0A8J2BKJ7_9BACT</name>
<reference evidence="1" key="1">
    <citation type="submission" date="2021-02" db="EMBL/GenBank/DDBJ databases">
        <authorList>
            <person name="Cremers G."/>
            <person name="Picone N."/>
        </authorList>
    </citation>
    <scope>NUCLEOTIDE SEQUENCE</scope>
    <source>
        <strain evidence="1">PQ17</strain>
    </source>
</reference>
<accession>A0A8J2BKJ7</accession>
<evidence type="ECO:0000313" key="2">
    <source>
        <dbReference type="Proteomes" id="UP000663859"/>
    </source>
</evidence>
<evidence type="ECO:0000313" key="1">
    <source>
        <dbReference type="EMBL" id="CAF0696277.1"/>
    </source>
</evidence>
<organism evidence="1 2">
    <name type="scientific">Candidatus Methylacidithermus pantelleriae</name>
    <dbReference type="NCBI Taxonomy" id="2744239"/>
    <lineage>
        <taxon>Bacteria</taxon>
        <taxon>Pseudomonadati</taxon>
        <taxon>Verrucomicrobiota</taxon>
        <taxon>Methylacidiphilae</taxon>
        <taxon>Methylacidiphilales</taxon>
        <taxon>Methylacidiphilaceae</taxon>
        <taxon>Candidatus Methylacidithermus</taxon>
    </lineage>
</organism>
<dbReference type="AlphaFoldDB" id="A0A8J2BKJ7"/>
<comment type="caution">
    <text evidence="1">The sequence shown here is derived from an EMBL/GenBank/DDBJ whole genome shotgun (WGS) entry which is preliminary data.</text>
</comment>
<dbReference type="EMBL" id="CAJNOB010000012">
    <property type="protein sequence ID" value="CAF0696277.1"/>
    <property type="molecule type" value="Genomic_DNA"/>
</dbReference>
<protein>
    <submittedName>
        <fullName evidence="1">Uncharacterized protein</fullName>
    </submittedName>
</protein>
<gene>
    <name evidence="1" type="ORF">MPNT_20174</name>
</gene>
<keyword evidence="2" id="KW-1185">Reference proteome</keyword>